<dbReference type="Proteomes" id="UP000250043">
    <property type="component" value="Unassembled WGS sequence"/>
</dbReference>
<protein>
    <submittedName>
        <fullName evidence="1">Uncharacterized protein</fullName>
    </submittedName>
</protein>
<organism evidence="1 2">
    <name type="scientific">Obba rivulosa</name>
    <dbReference type="NCBI Taxonomy" id="1052685"/>
    <lineage>
        <taxon>Eukaryota</taxon>
        <taxon>Fungi</taxon>
        <taxon>Dikarya</taxon>
        <taxon>Basidiomycota</taxon>
        <taxon>Agaricomycotina</taxon>
        <taxon>Agaricomycetes</taxon>
        <taxon>Polyporales</taxon>
        <taxon>Gelatoporiaceae</taxon>
        <taxon>Obba</taxon>
    </lineage>
</organism>
<proteinExistence type="predicted"/>
<accession>A0A8E2DHT9</accession>
<gene>
    <name evidence="1" type="ORF">OBBRIDRAFT_738475</name>
</gene>
<name>A0A8E2DHT9_9APHY</name>
<evidence type="ECO:0000313" key="1">
    <source>
        <dbReference type="EMBL" id="OCH86184.1"/>
    </source>
</evidence>
<dbReference type="EMBL" id="KV722540">
    <property type="protein sequence ID" value="OCH86184.1"/>
    <property type="molecule type" value="Genomic_DNA"/>
</dbReference>
<dbReference type="AlphaFoldDB" id="A0A8E2DHT9"/>
<dbReference type="OrthoDB" id="2574879at2759"/>
<keyword evidence="2" id="KW-1185">Reference proteome</keyword>
<sequence>MSISSETIVEVLEASGSDLAEPEHSQQLVRPLSSLQERKLVDYLEDQLLDVTRNFKKRSQPESTTLPTLSSYLTATHPLLSLILQIPPIDPSAALRTTLLLRLTGDVMSAIPGYVPDVQTLPQLLSWLDDLDNGWLAVLRGQAWDPETHTGVDPNTTPATPMSQTERTRLRSMLITGTGMMEEWLEGLNMNGQSYELTLETLGLQQDFDELFSKTLTEMGTLHGNDNDPRGMQGTC</sequence>
<evidence type="ECO:0000313" key="2">
    <source>
        <dbReference type="Proteomes" id="UP000250043"/>
    </source>
</evidence>
<reference evidence="1 2" key="1">
    <citation type="submission" date="2016-07" db="EMBL/GenBank/DDBJ databases">
        <title>Draft genome of the white-rot fungus Obba rivulosa 3A-2.</title>
        <authorList>
            <consortium name="DOE Joint Genome Institute"/>
            <person name="Miettinen O."/>
            <person name="Riley R."/>
            <person name="Acob R."/>
            <person name="Barry K."/>
            <person name="Cullen D."/>
            <person name="De Vries R."/>
            <person name="Hainaut M."/>
            <person name="Hatakka A."/>
            <person name="Henrissat B."/>
            <person name="Hilden K."/>
            <person name="Kuo R."/>
            <person name="Labutti K."/>
            <person name="Lipzen A."/>
            <person name="Makela M.R."/>
            <person name="Sandor L."/>
            <person name="Spatafora J.W."/>
            <person name="Grigoriev I.V."/>
            <person name="Hibbett D.S."/>
        </authorList>
    </citation>
    <scope>NUCLEOTIDE SEQUENCE [LARGE SCALE GENOMIC DNA]</scope>
    <source>
        <strain evidence="1 2">3A-2</strain>
    </source>
</reference>